<proteinExistence type="predicted"/>
<dbReference type="AlphaFoldDB" id="A0A2M7BGF4"/>
<comment type="caution">
    <text evidence="2">The sequence shown here is derived from an EMBL/GenBank/DDBJ whole genome shotgun (WGS) entry which is preliminary data.</text>
</comment>
<reference evidence="3" key="1">
    <citation type="submission" date="2017-09" db="EMBL/GenBank/DDBJ databases">
        <title>Depth-based differentiation of microbial function through sediment-hosted aquifers and enrichment of novel symbionts in the deep terrestrial subsurface.</title>
        <authorList>
            <person name="Probst A.J."/>
            <person name="Ladd B."/>
            <person name="Jarett J.K."/>
            <person name="Geller-Mcgrath D.E."/>
            <person name="Sieber C.M.K."/>
            <person name="Emerson J.B."/>
            <person name="Anantharaman K."/>
            <person name="Thomas B.C."/>
            <person name="Malmstrom R."/>
            <person name="Stieglmeier M."/>
            <person name="Klingl A."/>
            <person name="Woyke T."/>
            <person name="Ryan C.M."/>
            <person name="Banfield J.F."/>
        </authorList>
    </citation>
    <scope>NUCLEOTIDE SEQUENCE [LARGE SCALE GENOMIC DNA]</scope>
</reference>
<protein>
    <submittedName>
        <fullName evidence="2">Uncharacterized protein</fullName>
    </submittedName>
</protein>
<keyword evidence="1" id="KW-0175">Coiled coil</keyword>
<evidence type="ECO:0000313" key="2">
    <source>
        <dbReference type="EMBL" id="PIV02212.1"/>
    </source>
</evidence>
<evidence type="ECO:0000256" key="1">
    <source>
        <dbReference type="SAM" id="Coils"/>
    </source>
</evidence>
<dbReference type="Proteomes" id="UP000230399">
    <property type="component" value="Unassembled WGS sequence"/>
</dbReference>
<accession>A0A2M7BGF4</accession>
<name>A0A2M7BGF4_9BACT</name>
<dbReference type="EMBL" id="PEVD01000002">
    <property type="protein sequence ID" value="PIV02212.1"/>
    <property type="molecule type" value="Genomic_DNA"/>
</dbReference>
<evidence type="ECO:0000313" key="3">
    <source>
        <dbReference type="Proteomes" id="UP000230399"/>
    </source>
</evidence>
<organism evidence="2 3">
    <name type="scientific">Candidatus Shapirobacteria bacterium CG03_land_8_20_14_0_80_40_19</name>
    <dbReference type="NCBI Taxonomy" id="1974880"/>
    <lineage>
        <taxon>Bacteria</taxon>
        <taxon>Candidatus Shapironibacteriota</taxon>
    </lineage>
</organism>
<feature type="coiled-coil region" evidence="1">
    <location>
        <begin position="33"/>
        <end position="99"/>
    </location>
</feature>
<gene>
    <name evidence="2" type="ORF">COS55_00070</name>
</gene>
<sequence>MKTVKSPPSTKQDIDNLYKKIKGEFATKDDLKAFATKDDLKQVKDEIVEMKDEIVEMKDEIMGELKSQQENQKIHNYSHSRINDDLDDHETRIRKLEKTSATA</sequence>